<dbReference type="InterPro" id="IPR037523">
    <property type="entry name" value="VOC_core"/>
</dbReference>
<dbReference type="AlphaFoldDB" id="A0A9W5S2U6"/>
<dbReference type="CDD" id="cd07255">
    <property type="entry name" value="VOC_BsCatE_like_N"/>
    <property type="match status" value="1"/>
</dbReference>
<reference evidence="3 4" key="1">
    <citation type="submission" date="2014-02" db="EMBL/GenBank/DDBJ databases">
        <title>Genome sequence of Paenibacillus darwinianus reveals adaptive mechanisms for survival in Antarctic soils.</title>
        <authorList>
            <person name="Dsouza M."/>
            <person name="Taylor M.W."/>
            <person name="Turner S.J."/>
            <person name="Aislabie J."/>
        </authorList>
    </citation>
    <scope>NUCLEOTIDE SEQUENCE [LARGE SCALE GENOMIC DNA]</scope>
    <source>
        <strain evidence="3 4">CE1</strain>
    </source>
</reference>
<dbReference type="OrthoDB" id="9792626at2"/>
<evidence type="ECO:0000259" key="2">
    <source>
        <dbReference type="PROSITE" id="PS51819"/>
    </source>
</evidence>
<sequence length="287" mass="31476">MIYRMHPEMKLGEVKLKVSDLERSVRFYEEIVGLKTLQRTGNEVALTADGRNALVVLEEIPGAVVTKRRSTSGLYHFAILLPTRKDLGLSLRKLIEAGIHIGQSDHYVSEALYISDPDNNGIEIYRDRPREEWTYDEQGHVQMGGDPIDWDGMLREAEGHPWNGMPEGTTIGHVHFHVADLEQSERFYCGQLGLDMMADATVFMGALFVAAGGYHHHFGLNIWAGAGAPAAPNNATGIAYATMILPDRAALDAVLANLRGGGVDTVEEDGAAWITDPSGIRLRLTVG</sequence>
<gene>
    <name evidence="3" type="ORF">BG53_12605</name>
</gene>
<dbReference type="EMBL" id="JFHU01000049">
    <property type="protein sequence ID" value="EXX90858.1"/>
    <property type="molecule type" value="Genomic_DNA"/>
</dbReference>
<comment type="caution">
    <text evidence="3">The sequence shown here is derived from an EMBL/GenBank/DDBJ whole genome shotgun (WGS) entry which is preliminary data.</text>
</comment>
<dbReference type="PROSITE" id="PS00934">
    <property type="entry name" value="GLYOXALASE_I_1"/>
    <property type="match status" value="1"/>
</dbReference>
<dbReference type="InterPro" id="IPR004360">
    <property type="entry name" value="Glyas_Fos-R_dOase_dom"/>
</dbReference>
<keyword evidence="1" id="KW-0479">Metal-binding</keyword>
<dbReference type="PANTHER" id="PTHR43279">
    <property type="entry name" value="CATECHOL-2,3-DIOXYGENASE"/>
    <property type="match status" value="1"/>
</dbReference>
<dbReference type="GO" id="GO:0046872">
    <property type="term" value="F:metal ion binding"/>
    <property type="evidence" value="ECO:0007669"/>
    <property type="project" value="UniProtKB-KW"/>
</dbReference>
<dbReference type="InterPro" id="IPR029068">
    <property type="entry name" value="Glyas_Bleomycin-R_OHBP_Dase"/>
</dbReference>
<dbReference type="CDD" id="cd16359">
    <property type="entry name" value="VOC_BsCatE_like_C"/>
    <property type="match status" value="1"/>
</dbReference>
<feature type="domain" description="VOC" evidence="2">
    <location>
        <begin position="170"/>
        <end position="287"/>
    </location>
</feature>
<keyword evidence="4" id="KW-1185">Reference proteome</keyword>
<accession>A0A9W5S2U6</accession>
<dbReference type="InterPro" id="IPR018146">
    <property type="entry name" value="Glyoxalase_1_CS"/>
</dbReference>
<evidence type="ECO:0000256" key="1">
    <source>
        <dbReference type="ARBA" id="ARBA00022723"/>
    </source>
</evidence>
<dbReference type="Proteomes" id="UP000053750">
    <property type="component" value="Unassembled WGS sequence"/>
</dbReference>
<protein>
    <submittedName>
        <fullName evidence="3">Glyoxalase</fullName>
    </submittedName>
</protein>
<dbReference type="PANTHER" id="PTHR43279:SF1">
    <property type="entry name" value="CATECHOL-2,3-DIOXYGENASE"/>
    <property type="match status" value="1"/>
</dbReference>
<evidence type="ECO:0000313" key="4">
    <source>
        <dbReference type="Proteomes" id="UP000053750"/>
    </source>
</evidence>
<evidence type="ECO:0000313" key="3">
    <source>
        <dbReference type="EMBL" id="EXX90858.1"/>
    </source>
</evidence>
<dbReference type="Gene3D" id="3.10.180.10">
    <property type="entry name" value="2,3-Dihydroxybiphenyl 1,2-Dioxygenase, domain 1"/>
    <property type="match status" value="2"/>
</dbReference>
<proteinExistence type="predicted"/>
<dbReference type="SUPFAM" id="SSF54593">
    <property type="entry name" value="Glyoxalase/Bleomycin resistance protein/Dihydroxybiphenyl dioxygenase"/>
    <property type="match status" value="2"/>
</dbReference>
<dbReference type="GO" id="GO:0004462">
    <property type="term" value="F:lactoylglutathione lyase activity"/>
    <property type="evidence" value="ECO:0007669"/>
    <property type="project" value="InterPro"/>
</dbReference>
<feature type="domain" description="VOC" evidence="2">
    <location>
        <begin position="10"/>
        <end position="127"/>
    </location>
</feature>
<dbReference type="Pfam" id="PF00903">
    <property type="entry name" value="Glyoxalase"/>
    <property type="match status" value="2"/>
</dbReference>
<dbReference type="RefSeq" id="WP_036586322.1">
    <property type="nucleotide sequence ID" value="NZ_KK082215.1"/>
</dbReference>
<organism evidence="3 4">
    <name type="scientific">Paenibacillus darwinianus</name>
    <dbReference type="NCBI Taxonomy" id="1380763"/>
    <lineage>
        <taxon>Bacteria</taxon>
        <taxon>Bacillati</taxon>
        <taxon>Bacillota</taxon>
        <taxon>Bacilli</taxon>
        <taxon>Bacillales</taxon>
        <taxon>Paenibacillaceae</taxon>
        <taxon>Paenibacillus</taxon>
    </lineage>
</organism>
<name>A0A9W5S2U6_9BACL</name>
<dbReference type="PROSITE" id="PS51819">
    <property type="entry name" value="VOC"/>
    <property type="match status" value="2"/>
</dbReference>